<dbReference type="SUPFAM" id="SSF52980">
    <property type="entry name" value="Restriction endonuclease-like"/>
    <property type="match status" value="1"/>
</dbReference>
<gene>
    <name evidence="2" type="ORF">SS37A_16130</name>
</gene>
<dbReference type="Pfam" id="PF05685">
    <property type="entry name" value="Uma2"/>
    <property type="match status" value="1"/>
</dbReference>
<dbReference type="InterPro" id="IPR012296">
    <property type="entry name" value="Nuclease_put_TT1808"/>
</dbReference>
<dbReference type="EMBL" id="AP027142">
    <property type="protein sequence ID" value="BDV34084.1"/>
    <property type="molecule type" value="Genomic_DNA"/>
</dbReference>
<evidence type="ECO:0000313" key="2">
    <source>
        <dbReference type="EMBL" id="BDV34084.1"/>
    </source>
</evidence>
<evidence type="ECO:0000313" key="3">
    <source>
        <dbReference type="Proteomes" id="UP001317629"/>
    </source>
</evidence>
<organism evidence="2 3">
    <name type="scientific">Methylocystis iwaonis</name>
    <dbReference type="NCBI Taxonomy" id="2885079"/>
    <lineage>
        <taxon>Bacteria</taxon>
        <taxon>Pseudomonadati</taxon>
        <taxon>Pseudomonadota</taxon>
        <taxon>Alphaproteobacteria</taxon>
        <taxon>Hyphomicrobiales</taxon>
        <taxon>Methylocystaceae</taxon>
        <taxon>Methylocystis</taxon>
    </lineage>
</organism>
<reference evidence="2 3" key="1">
    <citation type="journal article" date="2023" name="Int. J. Syst. Evol. Microbiol.">
        <title>Methylocystis iwaonis sp. nov., a type II methane-oxidizing bacterium from surface soil of a rice paddy field in Japan, and emended description of the genus Methylocystis (ex Whittenbury et al. 1970) Bowman et al. 1993.</title>
        <authorList>
            <person name="Kaise H."/>
            <person name="Sawadogo J.B."/>
            <person name="Alam M.S."/>
            <person name="Ueno C."/>
            <person name="Dianou D."/>
            <person name="Shinjo R."/>
            <person name="Asakawa S."/>
        </authorList>
    </citation>
    <scope>NUCLEOTIDE SEQUENCE [LARGE SCALE GENOMIC DNA]</scope>
    <source>
        <strain evidence="2 3">SS37A-Re</strain>
    </source>
</reference>
<dbReference type="InterPro" id="IPR008538">
    <property type="entry name" value="Uma2"/>
</dbReference>
<name>A0ABM8E8C6_9HYPH</name>
<evidence type="ECO:0000259" key="1">
    <source>
        <dbReference type="Pfam" id="PF05685"/>
    </source>
</evidence>
<accession>A0ABM8E8C6</accession>
<dbReference type="Gene3D" id="3.90.1570.10">
    <property type="entry name" value="tt1808, chain A"/>
    <property type="match status" value="1"/>
</dbReference>
<dbReference type="PANTHER" id="PTHR36558">
    <property type="entry name" value="GLR1098 PROTEIN"/>
    <property type="match status" value="1"/>
</dbReference>
<dbReference type="CDD" id="cd06260">
    <property type="entry name" value="DUF820-like"/>
    <property type="match status" value="1"/>
</dbReference>
<dbReference type="PANTHER" id="PTHR36558:SF1">
    <property type="entry name" value="RESTRICTION ENDONUCLEASE DOMAIN-CONTAINING PROTEIN-RELATED"/>
    <property type="match status" value="1"/>
</dbReference>
<protein>
    <recommendedName>
        <fullName evidence="1">Putative restriction endonuclease domain-containing protein</fullName>
    </recommendedName>
</protein>
<proteinExistence type="predicted"/>
<keyword evidence="3" id="KW-1185">Reference proteome</keyword>
<dbReference type="InterPro" id="IPR011335">
    <property type="entry name" value="Restrct_endonuc-II-like"/>
</dbReference>
<feature type="domain" description="Putative restriction endonuclease" evidence="1">
    <location>
        <begin position="4"/>
        <end position="166"/>
    </location>
</feature>
<dbReference type="Proteomes" id="UP001317629">
    <property type="component" value="Chromosome"/>
</dbReference>
<sequence>MSAEEFIAWSQTQAGRYELAGGEVFAQASERVAHAKIKGRVYMALHNAICAKGLPCHSLPDGMAIRIAADTVFEPDAQVYCGPELPPDTIVVENPIIVVEVLSPSTGKNDSLGKLAAYFRLPSVAHYLIVSPDARLIFHHARGEGETILTRIIREGSVTLDPPGLEIAFADIYGE</sequence>
<dbReference type="RefSeq" id="WP_281931707.1">
    <property type="nucleotide sequence ID" value="NZ_AP027142.1"/>
</dbReference>